<dbReference type="EMBL" id="JBBWWR010000004">
    <property type="protein sequence ID" value="KAK8968341.1"/>
    <property type="molecule type" value="Genomic_DNA"/>
</dbReference>
<dbReference type="PANTHER" id="PTHR33972:SF2">
    <property type="entry name" value="OS04G0606700 PROTEIN"/>
    <property type="match status" value="1"/>
</dbReference>
<proteinExistence type="predicted"/>
<evidence type="ECO:0000313" key="1">
    <source>
        <dbReference type="EMBL" id="KAK8968341.1"/>
    </source>
</evidence>
<evidence type="ECO:0008006" key="3">
    <source>
        <dbReference type="Google" id="ProtNLM"/>
    </source>
</evidence>
<dbReference type="PANTHER" id="PTHR33972">
    <property type="entry name" value="EXPRESSED PROTEIN"/>
    <property type="match status" value="1"/>
</dbReference>
<gene>
    <name evidence="1" type="ORF">KSP40_PGU020325</name>
</gene>
<organism evidence="1 2">
    <name type="scientific">Platanthera guangdongensis</name>
    <dbReference type="NCBI Taxonomy" id="2320717"/>
    <lineage>
        <taxon>Eukaryota</taxon>
        <taxon>Viridiplantae</taxon>
        <taxon>Streptophyta</taxon>
        <taxon>Embryophyta</taxon>
        <taxon>Tracheophyta</taxon>
        <taxon>Spermatophyta</taxon>
        <taxon>Magnoliopsida</taxon>
        <taxon>Liliopsida</taxon>
        <taxon>Asparagales</taxon>
        <taxon>Orchidaceae</taxon>
        <taxon>Orchidoideae</taxon>
        <taxon>Orchideae</taxon>
        <taxon>Orchidinae</taxon>
        <taxon>Platanthera</taxon>
    </lineage>
</organism>
<evidence type="ECO:0000313" key="2">
    <source>
        <dbReference type="Proteomes" id="UP001412067"/>
    </source>
</evidence>
<protein>
    <recommendedName>
        <fullName evidence="3">PilZ domain-containing protein</fullName>
    </recommendedName>
</protein>
<comment type="caution">
    <text evidence="1">The sequence shown here is derived from an EMBL/GenBank/DDBJ whole genome shotgun (WGS) entry which is preliminary data.</text>
</comment>
<accession>A0ABR2MW71</accession>
<name>A0ABR2MW71_9ASPA</name>
<keyword evidence="2" id="KW-1185">Reference proteome</keyword>
<sequence length="166" mass="18091">MARSLSQTLIRGSRVVVRDLSLSGIISRPPPLKLIGVRLRSGRPEAGQLVEVDLGAVADGSTVEVEVLSIRRLEEAIQSYVIKKAAPGWLPFAPGASYWVPPGSQGLGEVDLVDRSDNPLTEEFRRRRTSGREWPSSSFFLDGGMPELSSKLSIRDMTAAQSDDED</sequence>
<dbReference type="Proteomes" id="UP001412067">
    <property type="component" value="Unassembled WGS sequence"/>
</dbReference>
<reference evidence="1 2" key="1">
    <citation type="journal article" date="2022" name="Nat. Plants">
        <title>Genomes of leafy and leafless Platanthera orchids illuminate the evolution of mycoheterotrophy.</title>
        <authorList>
            <person name="Li M.H."/>
            <person name="Liu K.W."/>
            <person name="Li Z."/>
            <person name="Lu H.C."/>
            <person name="Ye Q.L."/>
            <person name="Zhang D."/>
            <person name="Wang J.Y."/>
            <person name="Li Y.F."/>
            <person name="Zhong Z.M."/>
            <person name="Liu X."/>
            <person name="Yu X."/>
            <person name="Liu D.K."/>
            <person name="Tu X.D."/>
            <person name="Liu B."/>
            <person name="Hao Y."/>
            <person name="Liao X.Y."/>
            <person name="Jiang Y.T."/>
            <person name="Sun W.H."/>
            <person name="Chen J."/>
            <person name="Chen Y.Q."/>
            <person name="Ai Y."/>
            <person name="Zhai J.W."/>
            <person name="Wu S.S."/>
            <person name="Zhou Z."/>
            <person name="Hsiao Y.Y."/>
            <person name="Wu W.L."/>
            <person name="Chen Y.Y."/>
            <person name="Lin Y.F."/>
            <person name="Hsu J.L."/>
            <person name="Li C.Y."/>
            <person name="Wang Z.W."/>
            <person name="Zhao X."/>
            <person name="Zhong W.Y."/>
            <person name="Ma X.K."/>
            <person name="Ma L."/>
            <person name="Huang J."/>
            <person name="Chen G.Z."/>
            <person name="Huang M.Z."/>
            <person name="Huang L."/>
            <person name="Peng D.H."/>
            <person name="Luo Y.B."/>
            <person name="Zou S.Q."/>
            <person name="Chen S.P."/>
            <person name="Lan S."/>
            <person name="Tsai W.C."/>
            <person name="Van de Peer Y."/>
            <person name="Liu Z.J."/>
        </authorList>
    </citation>
    <scope>NUCLEOTIDE SEQUENCE [LARGE SCALE GENOMIC DNA]</scope>
    <source>
        <strain evidence="1">Lor288</strain>
    </source>
</reference>